<dbReference type="InterPro" id="IPR011545">
    <property type="entry name" value="DEAD/DEAH_box_helicase_dom"/>
</dbReference>
<dbReference type="GO" id="GO:0003677">
    <property type="term" value="F:DNA binding"/>
    <property type="evidence" value="ECO:0007669"/>
    <property type="project" value="UniProtKB-KW"/>
</dbReference>
<comment type="caution">
    <text evidence="11">The sequence shown here is derived from an EMBL/GenBank/DDBJ whole genome shotgun (WGS) entry which is preliminary data.</text>
</comment>
<dbReference type="PROSITE" id="PS51194">
    <property type="entry name" value="HELICASE_CTER"/>
    <property type="match status" value="1"/>
</dbReference>
<evidence type="ECO:0000256" key="6">
    <source>
        <dbReference type="ARBA" id="ARBA00023125"/>
    </source>
</evidence>
<feature type="domain" description="Helicase C-terminal" evidence="10">
    <location>
        <begin position="173"/>
        <end position="332"/>
    </location>
</feature>
<feature type="region of interest" description="Disordered" evidence="8">
    <location>
        <begin position="314"/>
        <end position="394"/>
    </location>
</feature>
<dbReference type="InterPro" id="IPR027417">
    <property type="entry name" value="P-loop_NTPase"/>
</dbReference>
<dbReference type="Pfam" id="PF00271">
    <property type="entry name" value="Helicase_C"/>
    <property type="match status" value="1"/>
</dbReference>
<dbReference type="GO" id="GO:0003678">
    <property type="term" value="F:DNA helicase activity"/>
    <property type="evidence" value="ECO:0007669"/>
    <property type="project" value="TreeGrafter"/>
</dbReference>
<evidence type="ECO:0000256" key="1">
    <source>
        <dbReference type="ARBA" id="ARBA00022741"/>
    </source>
</evidence>
<feature type="domain" description="Helicase ATP-binding" evidence="9">
    <location>
        <begin position="1"/>
        <end position="155"/>
    </location>
</feature>
<keyword evidence="7" id="KW-0234">DNA repair</keyword>
<dbReference type="InterPro" id="IPR014001">
    <property type="entry name" value="Helicase_ATP-bd"/>
</dbReference>
<dbReference type="PANTHER" id="PTHR47964">
    <property type="entry name" value="ATP-DEPENDENT DNA HELICASE HOMOLOG RECG, CHLOROPLASTIC"/>
    <property type="match status" value="1"/>
</dbReference>
<keyword evidence="4" id="KW-0347">Helicase</keyword>
<evidence type="ECO:0000259" key="9">
    <source>
        <dbReference type="PROSITE" id="PS51192"/>
    </source>
</evidence>
<feature type="compositionally biased region" description="Low complexity" evidence="8">
    <location>
        <begin position="349"/>
        <end position="380"/>
    </location>
</feature>
<reference evidence="11" key="1">
    <citation type="submission" date="2017-02" db="EMBL/GenBank/DDBJ databases">
        <title>Delving into the versatile metabolic prowess of the omnipresent phylum Bacteroidetes.</title>
        <authorList>
            <person name="Nobu M.K."/>
            <person name="Mei R."/>
            <person name="Narihiro T."/>
            <person name="Kuroda K."/>
            <person name="Liu W.-T."/>
        </authorList>
    </citation>
    <scope>NUCLEOTIDE SEQUENCE</scope>
    <source>
        <strain evidence="11">ADurb.Bin417</strain>
    </source>
</reference>
<dbReference type="GO" id="GO:0005524">
    <property type="term" value="F:ATP binding"/>
    <property type="evidence" value="ECO:0007669"/>
    <property type="project" value="UniProtKB-KW"/>
</dbReference>
<proteinExistence type="predicted"/>
<gene>
    <name evidence="11" type="primary">mfd</name>
    <name evidence="11" type="ORF">BWY73_00324</name>
</gene>
<sequence length="394" mass="43883">MDRLICGDVGYGKTEVAMRAAFKVVESGRQVALICPTTILAEQHRRTFRERFADFPVRIENLSRFRSRKEQQAILADLADGKVDIIIGTHRLLSRDVRFKKLGLWVVDEEQRFGVTHKERLRANFPDLDILTLTATPIPRTLQLSLVGIRDLSVIETPPAGRLSILTFVSPYRTETVVRACRRELERDGQVFFIHNRVEKIERVADHLKGLVPEARIDIAHGQMEERQLSGVMERFLDRQTDILVATSIIESGLDIPTANTIIINNGQNFGLADLYQLRGRVGRYSTQAYCYLFYDPGAVLTDEARRRLKAIEDFSRPGGGGRIDRPGGRTGRTGRAGLRHHPGRLHSLGAGAPLHLPAPLRPLRGRRPAGPGTGRPFRAGAGGDPQAPALPLP</sequence>
<dbReference type="Proteomes" id="UP000485484">
    <property type="component" value="Unassembled WGS sequence"/>
</dbReference>
<accession>A0A1V5MJL5</accession>
<dbReference type="SUPFAM" id="SSF52540">
    <property type="entry name" value="P-loop containing nucleoside triphosphate hydrolases"/>
    <property type="match status" value="1"/>
</dbReference>
<keyword evidence="5" id="KW-0067">ATP-binding</keyword>
<keyword evidence="3 11" id="KW-0378">Hydrolase</keyword>
<keyword evidence="1" id="KW-0547">Nucleotide-binding</keyword>
<name>A0A1V5MJL5_UNCT6</name>
<evidence type="ECO:0000313" key="11">
    <source>
        <dbReference type="EMBL" id="OPZ93443.1"/>
    </source>
</evidence>
<keyword evidence="2" id="KW-0227">DNA damage</keyword>
<evidence type="ECO:0000256" key="8">
    <source>
        <dbReference type="SAM" id="MobiDB-lite"/>
    </source>
</evidence>
<evidence type="ECO:0000256" key="3">
    <source>
        <dbReference type="ARBA" id="ARBA00022801"/>
    </source>
</evidence>
<dbReference type="InterPro" id="IPR001650">
    <property type="entry name" value="Helicase_C-like"/>
</dbReference>
<dbReference type="PANTHER" id="PTHR47964:SF1">
    <property type="entry name" value="ATP-DEPENDENT DNA HELICASE HOMOLOG RECG, CHLOROPLASTIC"/>
    <property type="match status" value="1"/>
</dbReference>
<evidence type="ECO:0000259" key="10">
    <source>
        <dbReference type="PROSITE" id="PS51194"/>
    </source>
</evidence>
<dbReference type="CDD" id="cd17991">
    <property type="entry name" value="DEXHc_TRCF"/>
    <property type="match status" value="1"/>
</dbReference>
<dbReference type="GO" id="GO:0006281">
    <property type="term" value="P:DNA repair"/>
    <property type="evidence" value="ECO:0007669"/>
    <property type="project" value="UniProtKB-KW"/>
</dbReference>
<keyword evidence="6" id="KW-0238">DNA-binding</keyword>
<dbReference type="SMART" id="SM00490">
    <property type="entry name" value="HELICc"/>
    <property type="match status" value="1"/>
</dbReference>
<evidence type="ECO:0000256" key="5">
    <source>
        <dbReference type="ARBA" id="ARBA00022840"/>
    </source>
</evidence>
<dbReference type="PROSITE" id="PS51192">
    <property type="entry name" value="HELICASE_ATP_BIND_1"/>
    <property type="match status" value="1"/>
</dbReference>
<dbReference type="Gene3D" id="3.40.50.300">
    <property type="entry name" value="P-loop containing nucleotide triphosphate hydrolases"/>
    <property type="match status" value="2"/>
</dbReference>
<organism evidence="11">
    <name type="scientific">candidate division TA06 bacterium ADurb.Bin417</name>
    <dbReference type="NCBI Taxonomy" id="1852828"/>
    <lineage>
        <taxon>Bacteria</taxon>
        <taxon>Bacteria division TA06</taxon>
    </lineage>
</organism>
<dbReference type="Pfam" id="PF00270">
    <property type="entry name" value="DEAD"/>
    <property type="match status" value="1"/>
</dbReference>
<evidence type="ECO:0000256" key="7">
    <source>
        <dbReference type="ARBA" id="ARBA00023204"/>
    </source>
</evidence>
<dbReference type="AlphaFoldDB" id="A0A1V5MJL5"/>
<dbReference type="SMART" id="SM00487">
    <property type="entry name" value="DEXDc"/>
    <property type="match status" value="1"/>
</dbReference>
<evidence type="ECO:0000256" key="4">
    <source>
        <dbReference type="ARBA" id="ARBA00022806"/>
    </source>
</evidence>
<dbReference type="EC" id="3.6.4.-" evidence="11"/>
<dbReference type="InterPro" id="IPR047112">
    <property type="entry name" value="RecG/Mfd"/>
</dbReference>
<protein>
    <submittedName>
        <fullName evidence="11">Transcription-repair-coupling factor</fullName>
        <ecNumber evidence="11">3.6.4.-</ecNumber>
    </submittedName>
</protein>
<evidence type="ECO:0000256" key="2">
    <source>
        <dbReference type="ARBA" id="ARBA00022763"/>
    </source>
</evidence>
<dbReference type="GO" id="GO:0016787">
    <property type="term" value="F:hydrolase activity"/>
    <property type="evidence" value="ECO:0007669"/>
    <property type="project" value="UniProtKB-KW"/>
</dbReference>
<dbReference type="EMBL" id="MWAK01000024">
    <property type="protein sequence ID" value="OPZ93443.1"/>
    <property type="molecule type" value="Genomic_DNA"/>
</dbReference>